<feature type="transmembrane region" description="Helical" evidence="1">
    <location>
        <begin position="21"/>
        <end position="41"/>
    </location>
</feature>
<keyword evidence="4" id="KW-1185">Reference proteome</keyword>
<gene>
    <name evidence="3" type="ORF">C5L23_000648</name>
</gene>
<dbReference type="EMBL" id="PUFI01000014">
    <property type="protein sequence ID" value="TDG68342.1"/>
    <property type="molecule type" value="Genomic_DNA"/>
</dbReference>
<dbReference type="Pfam" id="PF00085">
    <property type="entry name" value="Thioredoxin"/>
    <property type="match status" value="1"/>
</dbReference>
<name>A0A4R5N8S4_9LACO</name>
<dbReference type="AlphaFoldDB" id="A0A4R5N8S4"/>
<feature type="domain" description="Thioredoxin" evidence="2">
    <location>
        <begin position="51"/>
        <end position="141"/>
    </location>
</feature>
<keyword evidence="1" id="KW-0812">Transmembrane</keyword>
<accession>A0A4R5N8S4</accession>
<keyword evidence="1" id="KW-1133">Transmembrane helix</keyword>
<proteinExistence type="predicted"/>
<dbReference type="RefSeq" id="WP_002814506.1">
    <property type="nucleotide sequence ID" value="NZ_PUFI01000014.1"/>
</dbReference>
<dbReference type="InterPro" id="IPR036249">
    <property type="entry name" value="Thioredoxin-like_sf"/>
</dbReference>
<evidence type="ECO:0000256" key="1">
    <source>
        <dbReference type="SAM" id="Phobius"/>
    </source>
</evidence>
<dbReference type="STRING" id="907931.GCA_000165675_01534"/>
<keyword evidence="1" id="KW-0472">Membrane</keyword>
<dbReference type="Gene3D" id="3.40.30.10">
    <property type="entry name" value="Glutaredoxin"/>
    <property type="match status" value="1"/>
</dbReference>
<dbReference type="InterPro" id="IPR013766">
    <property type="entry name" value="Thioredoxin_domain"/>
</dbReference>
<sequence>MKKRLRDLDKNKPSRSLTKIVIIKVLPVIAFLVAGFLLVPYGSMYFQNNKVANVNTKAEAILFYNANCPHCQKVYPKIFWHNVLNFNNESKQIQTINVQNTNNKHYLADFAIQATPTFMKTTNINQRLVSTNSQQIKQFIQTRGH</sequence>
<organism evidence="3 4">
    <name type="scientific">Leuconostoc fallax</name>
    <dbReference type="NCBI Taxonomy" id="1251"/>
    <lineage>
        <taxon>Bacteria</taxon>
        <taxon>Bacillati</taxon>
        <taxon>Bacillota</taxon>
        <taxon>Bacilli</taxon>
        <taxon>Lactobacillales</taxon>
        <taxon>Lactobacillaceae</taxon>
        <taxon>Leuconostoc</taxon>
    </lineage>
</organism>
<reference evidence="3 4" key="1">
    <citation type="journal article" date="2019" name="Appl. Microbiol. Biotechnol.">
        <title>Uncovering carbohydrate metabolism through a genotype-phenotype association study of 56 lactic acid bacteria genomes.</title>
        <authorList>
            <person name="Buron-Moles G."/>
            <person name="Chailyan A."/>
            <person name="Dolejs I."/>
            <person name="Forster J."/>
            <person name="Miks M.H."/>
        </authorList>
    </citation>
    <scope>NUCLEOTIDE SEQUENCE [LARGE SCALE GENOMIC DNA]</scope>
    <source>
        <strain evidence="3 4">ATCC 700006</strain>
    </source>
</reference>
<evidence type="ECO:0000313" key="4">
    <source>
        <dbReference type="Proteomes" id="UP000295681"/>
    </source>
</evidence>
<evidence type="ECO:0000313" key="3">
    <source>
        <dbReference type="EMBL" id="TDG68342.1"/>
    </source>
</evidence>
<dbReference type="Proteomes" id="UP000295681">
    <property type="component" value="Unassembled WGS sequence"/>
</dbReference>
<evidence type="ECO:0000259" key="2">
    <source>
        <dbReference type="Pfam" id="PF00085"/>
    </source>
</evidence>
<dbReference type="SUPFAM" id="SSF52833">
    <property type="entry name" value="Thioredoxin-like"/>
    <property type="match status" value="1"/>
</dbReference>
<protein>
    <recommendedName>
        <fullName evidence="2">Thioredoxin domain-containing protein</fullName>
    </recommendedName>
</protein>
<comment type="caution">
    <text evidence="3">The sequence shown here is derived from an EMBL/GenBank/DDBJ whole genome shotgun (WGS) entry which is preliminary data.</text>
</comment>